<sequence>MSVERSKPLTKKLLNFYCYKLFKGNKRQNKKYLKIILSDVDKYAFKYN</sequence>
<gene>
    <name evidence="1" type="ordered locus">CLJ_0165</name>
</gene>
<protein>
    <submittedName>
        <fullName evidence="1">Uncharacterized protein</fullName>
    </submittedName>
</protein>
<reference evidence="2" key="2">
    <citation type="submission" date="2008-05" db="EMBL/GenBank/DDBJ databases">
        <title>Genome sequence of Clostridium botulinum Ba4 strain 657 plasmid pCLJ.</title>
        <authorList>
            <person name="Shrivastava S."/>
            <person name="Brown J.L."/>
            <person name="Bruce D."/>
            <person name="Detter C."/>
            <person name="Munk C."/>
            <person name="Smith L.A."/>
            <person name="Smith T.J."/>
            <person name="Sutton G."/>
            <person name="Brettin T.S."/>
        </authorList>
    </citation>
    <scope>NUCLEOTIDE SEQUENCE [LARGE SCALE GENOMIC DNA]</scope>
    <source>
        <strain evidence="2">657 / Type Ba4</strain>
        <plasmid evidence="2">pCLJ</plasmid>
    </source>
</reference>
<evidence type="ECO:0000313" key="2">
    <source>
        <dbReference type="Proteomes" id="UP000002333"/>
    </source>
</evidence>
<dbReference type="KEGG" id="cbi:CLJ_0165"/>
<proteinExistence type="predicted"/>
<reference evidence="1 2" key="1">
    <citation type="journal article" date="2007" name="PLoS ONE">
        <title>Analysis of the neurotoxin complex genes in Clostridium botulinum A1-A4 and B1 strains: BoNT/A3, /Ba4 and /B1 clusters are located within plasmids.</title>
        <authorList>
            <person name="Smith T.J."/>
            <person name="Hill K.K."/>
            <person name="Foley B.T."/>
            <person name="Detter J.C."/>
            <person name="Munk A.C."/>
            <person name="Bruce D.C."/>
            <person name="Doggett N.A."/>
            <person name="Smith L.A."/>
            <person name="Marks J.D."/>
            <person name="Xie G."/>
            <person name="Brettin T.S."/>
        </authorList>
    </citation>
    <scope>NUCLEOTIDE SEQUENCE [LARGE SCALE GENOMIC DNA]</scope>
    <source>
        <strain evidence="2">657 / Type Ba4</strain>
    </source>
</reference>
<accession>A0A3F3A2D3</accession>
<dbReference type="AlphaFoldDB" id="A0A3F3A2D3"/>
<keyword evidence="1" id="KW-0614">Plasmid</keyword>
<geneLocation type="plasmid" evidence="1 2">
    <name>pCLJ</name>
</geneLocation>
<dbReference type="Proteomes" id="UP000002333">
    <property type="component" value="Plasmid pCLJ"/>
</dbReference>
<dbReference type="EMBL" id="CP001081">
    <property type="protein sequence ID" value="ACQ51257.1"/>
    <property type="molecule type" value="Genomic_DNA"/>
</dbReference>
<name>A0A3F3A2D3_CLOB6</name>
<evidence type="ECO:0000313" key="1">
    <source>
        <dbReference type="EMBL" id="ACQ51257.1"/>
    </source>
</evidence>
<organism evidence="1 2">
    <name type="scientific">Clostridium botulinum (strain 657 / Type Ba4)</name>
    <dbReference type="NCBI Taxonomy" id="515621"/>
    <lineage>
        <taxon>Bacteria</taxon>
        <taxon>Bacillati</taxon>
        <taxon>Bacillota</taxon>
        <taxon>Clostridia</taxon>
        <taxon>Eubacteriales</taxon>
        <taxon>Clostridiaceae</taxon>
        <taxon>Clostridium</taxon>
    </lineage>
</organism>